<dbReference type="SMART" id="SM00493">
    <property type="entry name" value="TOPRIM"/>
    <property type="match status" value="1"/>
</dbReference>
<dbReference type="InterPro" id="IPR028612">
    <property type="entry name" value="Topoisom_1_IA"/>
</dbReference>
<evidence type="ECO:0000256" key="8">
    <source>
        <dbReference type="ARBA" id="ARBA00023125"/>
    </source>
</evidence>
<dbReference type="SMART" id="SM00437">
    <property type="entry name" value="TOP1Ac"/>
    <property type="match status" value="1"/>
</dbReference>
<comment type="function">
    <text evidence="10">Releases the supercoiling and torsional tension of DNA, which is introduced during the DNA replication and transcription, by transiently cleaving and rejoining one strand of the DNA duplex. Introduces a single-strand break via transesterification at a target site in duplex DNA. The scissile phosphodiester is attacked by the catalytic tyrosine of the enzyme, resulting in the formation of a DNA-(5'-phosphotyrosyl)-enzyme intermediate and the expulsion of a 3'-OH DNA strand. The free DNA strand then undergoes passage around the unbroken strand, thus removing DNA supercoils. Finally, in the religation step, the DNA 3'-OH attacks the covalent intermediate to expel the active-site tyrosine and restore the DNA phosphodiester backbone.</text>
</comment>
<dbReference type="PANTHER" id="PTHR42785">
    <property type="entry name" value="DNA TOPOISOMERASE, TYPE IA, CORE"/>
    <property type="match status" value="1"/>
</dbReference>
<dbReference type="PRINTS" id="PR00417">
    <property type="entry name" value="PRTPISMRASEI"/>
</dbReference>
<dbReference type="InterPro" id="IPR034149">
    <property type="entry name" value="TOPRIM_TopoI"/>
</dbReference>
<dbReference type="InterPro" id="IPR013824">
    <property type="entry name" value="Topo_IA_cen_sub1"/>
</dbReference>
<dbReference type="Pfam" id="PF01396">
    <property type="entry name" value="Zn_ribbon_Top1"/>
    <property type="match status" value="3"/>
</dbReference>
<proteinExistence type="inferred from homology"/>
<dbReference type="RefSeq" id="WP_075755030.1">
    <property type="nucleotide sequence ID" value="NZ_CP146991.1"/>
</dbReference>
<keyword evidence="3" id="KW-0479">Metal-binding</keyword>
<dbReference type="Gene3D" id="3.30.65.10">
    <property type="entry name" value="Bacterial Topoisomerase I, domain 1"/>
    <property type="match status" value="2"/>
</dbReference>
<evidence type="ECO:0000259" key="13">
    <source>
        <dbReference type="PROSITE" id="PS52039"/>
    </source>
</evidence>
<feature type="site" description="Interaction with DNA" evidence="10">
    <location>
        <position position="139"/>
    </location>
</feature>
<evidence type="ECO:0000313" key="14">
    <source>
        <dbReference type="EMBL" id="CVK17669.1"/>
    </source>
</evidence>
<dbReference type="Gene3D" id="3.40.50.140">
    <property type="match status" value="1"/>
</dbReference>
<feature type="domain" description="Toprim" evidence="12">
    <location>
        <begin position="3"/>
        <end position="113"/>
    </location>
</feature>
<feature type="site" description="Interaction with DNA" evidence="10">
    <location>
        <position position="302"/>
    </location>
</feature>
<dbReference type="InterPro" id="IPR006171">
    <property type="entry name" value="TOPRIM_dom"/>
</dbReference>
<dbReference type="InterPro" id="IPR013825">
    <property type="entry name" value="Topo_IA_cen_sub2"/>
</dbReference>
<dbReference type="Gene3D" id="2.70.20.10">
    <property type="entry name" value="Topoisomerase I, domain 3"/>
    <property type="match status" value="1"/>
</dbReference>
<feature type="site" description="Interaction with DNA" evidence="10">
    <location>
        <position position="155"/>
    </location>
</feature>
<dbReference type="Gene3D" id="1.10.290.10">
    <property type="entry name" value="Topoisomerase I, domain 4"/>
    <property type="match status" value="1"/>
</dbReference>
<dbReference type="CDD" id="cd00186">
    <property type="entry name" value="TOP1Ac"/>
    <property type="match status" value="1"/>
</dbReference>
<evidence type="ECO:0000256" key="1">
    <source>
        <dbReference type="ARBA" id="ARBA00000213"/>
    </source>
</evidence>
<evidence type="ECO:0000256" key="6">
    <source>
        <dbReference type="ARBA" id="ARBA00022842"/>
    </source>
</evidence>
<dbReference type="SUPFAM" id="SSF56712">
    <property type="entry name" value="Prokaryotic type I DNA topoisomerase"/>
    <property type="match status" value="1"/>
</dbReference>
<dbReference type="CDD" id="cd03363">
    <property type="entry name" value="TOPRIM_TopoIA_TopoI"/>
    <property type="match status" value="1"/>
</dbReference>
<protein>
    <recommendedName>
        <fullName evidence="10">DNA topoisomerase 1</fullName>
        <ecNumber evidence="10">5.6.2.1</ecNumber>
    </recommendedName>
    <alternativeName>
        <fullName evidence="10">DNA topoisomerase I</fullName>
    </alternativeName>
</protein>
<comment type="subunit">
    <text evidence="10">Monomer.</text>
</comment>
<dbReference type="InterPro" id="IPR003602">
    <property type="entry name" value="Topo_IA_DNA-bd_dom"/>
</dbReference>
<accession>A0ABP2BZZ3</accession>
<keyword evidence="7 10" id="KW-0799">Topoisomerase</keyword>
<comment type="caution">
    <text evidence="14">The sequence shown here is derived from an EMBL/GenBank/DDBJ whole genome shotgun (WGS) entry which is preliminary data.</text>
</comment>
<dbReference type="InterPro" id="IPR000380">
    <property type="entry name" value="Topo_IA"/>
</dbReference>
<keyword evidence="9 10" id="KW-0413">Isomerase</keyword>
<feature type="site" description="Interaction with DNA" evidence="10">
    <location>
        <position position="140"/>
    </location>
</feature>
<evidence type="ECO:0000256" key="5">
    <source>
        <dbReference type="ARBA" id="ARBA00022833"/>
    </source>
</evidence>
<evidence type="ECO:0000259" key="12">
    <source>
        <dbReference type="PROSITE" id="PS50880"/>
    </source>
</evidence>
<reference evidence="14 15" key="1">
    <citation type="submission" date="2016-01" db="EMBL/GenBank/DDBJ databases">
        <authorList>
            <person name="Brown R."/>
        </authorList>
    </citation>
    <scope>NUCLEOTIDE SEQUENCE [LARGE SCALE GENOMIC DNA]</scope>
    <source>
        <strain evidence="14">Sporomusa sphaeroides DSM 2875</strain>
    </source>
</reference>
<evidence type="ECO:0000256" key="4">
    <source>
        <dbReference type="ARBA" id="ARBA00022771"/>
    </source>
</evidence>
<evidence type="ECO:0000256" key="3">
    <source>
        <dbReference type="ARBA" id="ARBA00022723"/>
    </source>
</evidence>
<dbReference type="InterPro" id="IPR023405">
    <property type="entry name" value="Topo_IA_core_domain"/>
</dbReference>
<keyword evidence="5" id="KW-0862">Zinc</keyword>
<gene>
    <name evidence="10 14" type="primary">topA</name>
    <name evidence="14" type="ORF">SSPH_00303</name>
</gene>
<dbReference type="InterPro" id="IPR013826">
    <property type="entry name" value="Topo_IA_cen_sub3"/>
</dbReference>
<dbReference type="NCBIfam" id="TIGR01051">
    <property type="entry name" value="topA_bact"/>
    <property type="match status" value="1"/>
</dbReference>
<evidence type="ECO:0000313" key="15">
    <source>
        <dbReference type="Proteomes" id="UP000245702"/>
    </source>
</evidence>
<dbReference type="HAMAP" id="MF_00952">
    <property type="entry name" value="Topoisom_1_prok"/>
    <property type="match status" value="1"/>
</dbReference>
<dbReference type="EC" id="5.6.2.1" evidence="10"/>
<keyword evidence="4" id="KW-0863">Zinc-finger</keyword>
<feature type="active site" description="O-(5'-phospho-DNA)-tyrosine intermediate" evidence="10">
    <location>
        <position position="300"/>
    </location>
</feature>
<dbReference type="PROSITE" id="PS50880">
    <property type="entry name" value="TOPRIM"/>
    <property type="match status" value="1"/>
</dbReference>
<feature type="domain" description="Topo IA-type catalytic" evidence="13">
    <location>
        <begin position="129"/>
        <end position="568"/>
    </location>
</feature>
<feature type="site" description="Interaction with DNA" evidence="10">
    <location>
        <position position="500"/>
    </location>
</feature>
<keyword evidence="15" id="KW-1185">Reference proteome</keyword>
<keyword evidence="8 10" id="KW-0238">DNA-binding</keyword>
<name>A0ABP2BZZ3_9FIRM</name>
<dbReference type="InterPro" id="IPR013497">
    <property type="entry name" value="Topo_IA_cen"/>
</dbReference>
<evidence type="ECO:0000256" key="7">
    <source>
        <dbReference type="ARBA" id="ARBA00023029"/>
    </source>
</evidence>
<dbReference type="GO" id="GO:0016853">
    <property type="term" value="F:isomerase activity"/>
    <property type="evidence" value="ECO:0007669"/>
    <property type="project" value="UniProtKB-KW"/>
</dbReference>
<feature type="region of interest" description="Interaction with DNA" evidence="10">
    <location>
        <begin position="163"/>
        <end position="168"/>
    </location>
</feature>
<dbReference type="Gene3D" id="1.10.460.10">
    <property type="entry name" value="Topoisomerase I, domain 2"/>
    <property type="match status" value="1"/>
</dbReference>
<feature type="compositionally biased region" description="Basic and acidic residues" evidence="11">
    <location>
        <begin position="701"/>
        <end position="714"/>
    </location>
</feature>
<dbReference type="SUPFAM" id="SSF57783">
    <property type="entry name" value="Zinc beta-ribbon"/>
    <property type="match status" value="1"/>
</dbReference>
<sequence>MSKALVVVESPAKAKTIEKFLGKNYMVKASMGHLRDLPKSQFGVDIENNFSPKYINIRGKGDLIKSLKDAAKNADTVYLATDPDREGEAIAWHLAHILNLSEHTTCRIEFNEITKPAIQQAIKKPRPINLPRVYAQQTRRILDRIVGYKLSPLLWRKVRKGLSAGRVQSVTVRLICDREKEIQAFVPEEYWTITAKLKEKSTAKAFAAELFMVGSEKLNVNNQSQAETIVSELTHAEYVVSDVKKRERKRNPYPPFTTSSLQQEAARKLGFTSRKTMMVAQQLYEGLDIGRAGQVGLITYMRTDSTRIAETAQQEARAYIENKFGVSYLPAKAPVYANKKSQDAHEAVRPTTLELLPEAIGKSLTKDQLKLYTLIWERFIASQMTPAVYDTLTIEITAGNYRLKATGSQLKFPGFLAAFSGAIGKGKELEQNSDSDLDTETTLPELKTGQVLQLAKLEPKQHFTEPPPRYTEASLVKVLEEKGIGRPSTYAPTIETIVVRGYVERVEKKFHPTDLGIVVLDLLKQYFERIIDVEFTAGMEDKLDAIAEGDASWLGVLEEFYDPFAKDLSFAEEAIGQVELPVEVSDIPCENCGKMMIIKQGRYGNFLACPGFPACRNTKPILKDIGVKCPKCGGAVVERKTKRRRIFYGCEKYPECDFTTWDLPLNDNCPVCGTYMVRHKYKNGGFAALCSNESCPSRQTSENKETTKKAEGKAAKPTSNKASANRRKKSG</sequence>
<dbReference type="PROSITE" id="PS00396">
    <property type="entry name" value="TOPO_IA_1"/>
    <property type="match status" value="1"/>
</dbReference>
<feature type="site" description="Interaction with DNA" evidence="10">
    <location>
        <position position="143"/>
    </location>
</feature>
<feature type="region of interest" description="Disordered" evidence="11">
    <location>
        <begin position="693"/>
        <end position="731"/>
    </location>
</feature>
<dbReference type="InterPro" id="IPR023406">
    <property type="entry name" value="Topo_IA_AS"/>
</dbReference>
<dbReference type="EMBL" id="FCOW01000001">
    <property type="protein sequence ID" value="CVK17669.1"/>
    <property type="molecule type" value="Genomic_DNA"/>
</dbReference>
<dbReference type="Pfam" id="PF01131">
    <property type="entry name" value="Topoisom_bac"/>
    <property type="match status" value="1"/>
</dbReference>
<dbReference type="InterPro" id="IPR005733">
    <property type="entry name" value="TopoI_bac-type"/>
</dbReference>
<dbReference type="Proteomes" id="UP000245702">
    <property type="component" value="Unassembled WGS sequence"/>
</dbReference>
<evidence type="ECO:0000256" key="11">
    <source>
        <dbReference type="SAM" id="MobiDB-lite"/>
    </source>
</evidence>
<evidence type="ECO:0000256" key="2">
    <source>
        <dbReference type="ARBA" id="ARBA00009446"/>
    </source>
</evidence>
<evidence type="ECO:0000256" key="10">
    <source>
        <dbReference type="HAMAP-Rule" id="MF_00952"/>
    </source>
</evidence>
<dbReference type="PANTHER" id="PTHR42785:SF1">
    <property type="entry name" value="DNA TOPOISOMERASE"/>
    <property type="match status" value="1"/>
</dbReference>
<dbReference type="SMART" id="SM00436">
    <property type="entry name" value="TOP1Bc"/>
    <property type="match status" value="1"/>
</dbReference>
<feature type="site" description="Interaction with DNA" evidence="10">
    <location>
        <position position="33"/>
    </location>
</feature>
<comment type="similarity">
    <text evidence="2 10">Belongs to the type IA topoisomerase family.</text>
</comment>
<dbReference type="InterPro" id="IPR003601">
    <property type="entry name" value="Topo_IA_2"/>
</dbReference>
<dbReference type="Pfam" id="PF01751">
    <property type="entry name" value="Toprim"/>
    <property type="match status" value="1"/>
</dbReference>
<feature type="site" description="Interaction with DNA" evidence="10">
    <location>
        <position position="148"/>
    </location>
</feature>
<organism evidence="14 15">
    <name type="scientific">Sporomusa sphaeroides DSM 2875</name>
    <dbReference type="NCBI Taxonomy" id="1337886"/>
    <lineage>
        <taxon>Bacteria</taxon>
        <taxon>Bacillati</taxon>
        <taxon>Bacillota</taxon>
        <taxon>Negativicutes</taxon>
        <taxon>Selenomonadales</taxon>
        <taxon>Sporomusaceae</taxon>
        <taxon>Sporomusa</taxon>
    </lineage>
</organism>
<dbReference type="PROSITE" id="PS52039">
    <property type="entry name" value="TOPO_IA_2"/>
    <property type="match status" value="1"/>
</dbReference>
<comment type="catalytic activity">
    <reaction evidence="1 10">
        <text>ATP-independent breakage of single-stranded DNA, followed by passage and rejoining.</text>
        <dbReference type="EC" id="5.6.2.1"/>
    </reaction>
</comment>
<dbReference type="InterPro" id="IPR013498">
    <property type="entry name" value="Topo_IA_Znf"/>
</dbReference>
<evidence type="ECO:0000256" key="9">
    <source>
        <dbReference type="ARBA" id="ARBA00023235"/>
    </source>
</evidence>
<keyword evidence="6" id="KW-0460">Magnesium</keyword>